<name>A0A9Q0H3E7_9MAGN</name>
<evidence type="ECO:0000313" key="2">
    <source>
        <dbReference type="EMBL" id="KAJ4956424.1"/>
    </source>
</evidence>
<dbReference type="EMBL" id="JAMYWD010000011">
    <property type="protein sequence ID" value="KAJ4956424.1"/>
    <property type="molecule type" value="Genomic_DNA"/>
</dbReference>
<reference evidence="2" key="1">
    <citation type="journal article" date="2023" name="Plant J.">
        <title>The genome of the king protea, Protea cynaroides.</title>
        <authorList>
            <person name="Chang J."/>
            <person name="Duong T.A."/>
            <person name="Schoeman C."/>
            <person name="Ma X."/>
            <person name="Roodt D."/>
            <person name="Barker N."/>
            <person name="Li Z."/>
            <person name="Van de Peer Y."/>
            <person name="Mizrachi E."/>
        </authorList>
    </citation>
    <scope>NUCLEOTIDE SEQUENCE</scope>
    <source>
        <tissue evidence="2">Young leaves</tissue>
    </source>
</reference>
<keyword evidence="3" id="KW-1185">Reference proteome</keyword>
<evidence type="ECO:0000256" key="1">
    <source>
        <dbReference type="SAM" id="MobiDB-lite"/>
    </source>
</evidence>
<comment type="caution">
    <text evidence="2">The sequence shown here is derived from an EMBL/GenBank/DDBJ whole genome shotgun (WGS) entry which is preliminary data.</text>
</comment>
<protein>
    <submittedName>
        <fullName evidence="2">Uncharacterized protein</fullName>
    </submittedName>
</protein>
<gene>
    <name evidence="2" type="ORF">NE237_013207</name>
</gene>
<feature type="compositionally biased region" description="Polar residues" evidence="1">
    <location>
        <begin position="128"/>
        <end position="144"/>
    </location>
</feature>
<dbReference type="AlphaFoldDB" id="A0A9Q0H3E7"/>
<sequence>MKHCRSQGVVRAVGLPTVIAVSVGGNKWELAGDVSIGEGLGLDFKGAVALRVAPRRIFKNGWEQISLSSKSLCLQRKQESREVMTGRGDGEQGSGGRSNQDKLLDSSAGDGGEQDESDEEQHSPRCNKCSSNYGPATSAEQSSKLFEDEVEADEIKEIF</sequence>
<evidence type="ECO:0000313" key="3">
    <source>
        <dbReference type="Proteomes" id="UP001141806"/>
    </source>
</evidence>
<accession>A0A9Q0H3E7</accession>
<proteinExistence type="predicted"/>
<feature type="compositionally biased region" description="Basic and acidic residues" evidence="1">
    <location>
        <begin position="78"/>
        <end position="90"/>
    </location>
</feature>
<organism evidence="2 3">
    <name type="scientific">Protea cynaroides</name>
    <dbReference type="NCBI Taxonomy" id="273540"/>
    <lineage>
        <taxon>Eukaryota</taxon>
        <taxon>Viridiplantae</taxon>
        <taxon>Streptophyta</taxon>
        <taxon>Embryophyta</taxon>
        <taxon>Tracheophyta</taxon>
        <taxon>Spermatophyta</taxon>
        <taxon>Magnoliopsida</taxon>
        <taxon>Proteales</taxon>
        <taxon>Proteaceae</taxon>
        <taxon>Protea</taxon>
    </lineage>
</organism>
<feature type="region of interest" description="Disordered" evidence="1">
    <location>
        <begin position="78"/>
        <end position="150"/>
    </location>
</feature>
<dbReference type="Proteomes" id="UP001141806">
    <property type="component" value="Unassembled WGS sequence"/>
</dbReference>